<protein>
    <submittedName>
        <fullName evidence="5">AMP-binding protein</fullName>
    </submittedName>
</protein>
<dbReference type="Proteomes" id="UP000753724">
    <property type="component" value="Unassembled WGS sequence"/>
</dbReference>
<evidence type="ECO:0000256" key="1">
    <source>
        <dbReference type="ARBA" id="ARBA00006432"/>
    </source>
</evidence>
<name>A0ABW9XHQ8_9SPHN</name>
<dbReference type="InterPro" id="IPR020845">
    <property type="entry name" value="AMP-binding_CS"/>
</dbReference>
<dbReference type="Pfam" id="PF13193">
    <property type="entry name" value="AMP-binding_C"/>
    <property type="match status" value="1"/>
</dbReference>
<reference evidence="6" key="1">
    <citation type="submission" date="2020-01" db="EMBL/GenBank/DDBJ databases">
        <title>Sphingomonas sp. strain CSW-10.</title>
        <authorList>
            <person name="Chen W.-M."/>
        </authorList>
    </citation>
    <scope>NUCLEOTIDE SEQUENCE [LARGE SCALE GENOMIC DNA]</scope>
    <source>
        <strain evidence="6">FSY-8</strain>
    </source>
</reference>
<dbReference type="Pfam" id="PF00501">
    <property type="entry name" value="AMP-binding"/>
    <property type="match status" value="1"/>
</dbReference>
<proteinExistence type="inferred from homology"/>
<keyword evidence="2" id="KW-0436">Ligase</keyword>
<dbReference type="InterPro" id="IPR025110">
    <property type="entry name" value="AMP-bd_C"/>
</dbReference>
<dbReference type="EMBL" id="JAAAPO010000008">
    <property type="protein sequence ID" value="NBC38097.1"/>
    <property type="molecule type" value="Genomic_DNA"/>
</dbReference>
<dbReference type="RefSeq" id="WP_161720781.1">
    <property type="nucleotide sequence ID" value="NZ_JAAAPO010000008.1"/>
</dbReference>
<dbReference type="InterPro" id="IPR042099">
    <property type="entry name" value="ANL_N_sf"/>
</dbReference>
<dbReference type="PROSITE" id="PS00455">
    <property type="entry name" value="AMP_BINDING"/>
    <property type="match status" value="1"/>
</dbReference>
<evidence type="ECO:0000259" key="4">
    <source>
        <dbReference type="Pfam" id="PF13193"/>
    </source>
</evidence>
<dbReference type="Gene3D" id="3.40.50.12780">
    <property type="entry name" value="N-terminal domain of ligase-like"/>
    <property type="match status" value="1"/>
</dbReference>
<sequence length="542" mass="56833">MTDSPWGWQSVPAPHQAEFAKSDVWQRETIADLAQARAARTPDAVAFVDGVGTLTFAQLWQDAGALAAGLAARGLVAGDVVAFQLPNWREAAVLNLACAIAGLVVNPIVPIYRDAEIRQMMGDCRARAIFVPAAFRNVDYVGMAQRAAEVLPDLRHVFTVRGQGDDDYAALLAAGQGVAVPRADVDPFGVKMVLYTSGTTGKPKGVLHSHATLNRVIGRSAAHWGVGDGDAMLMPSPVTHVSGYANGLEMPLVAGTLTVLMEAWNAADALALINRHQVAGTVAATPFLVELAGAAQAAGDRLPSLRFFACGGAAVAPDLIIQARAAFAHCAPFRVFGSSEVPLVTYGWPTNPELAASTDGQIVDYAVRIVDGDDRDLPDGQEGEILAHGPAMMLGYTDAAATAEAIDSQGYFRTGDLGVRDVHGAITITGRKKDLIIRGGENISATEIEIVLLSHPAVSDAAVVAMPHERLGEGVCAYVIVGADVTVGDLVAHVAASGMAKQKIPERFEFVAEFPRTASGKVRKDVLRASIKAAVEAEKASA</sequence>
<organism evidence="5 6">
    <name type="scientific">Novosphingobium ovatum</name>
    <dbReference type="NCBI Taxonomy" id="1908523"/>
    <lineage>
        <taxon>Bacteria</taxon>
        <taxon>Pseudomonadati</taxon>
        <taxon>Pseudomonadota</taxon>
        <taxon>Alphaproteobacteria</taxon>
        <taxon>Sphingomonadales</taxon>
        <taxon>Sphingomonadaceae</taxon>
        <taxon>Novosphingobium</taxon>
    </lineage>
</organism>
<keyword evidence="6" id="KW-1185">Reference proteome</keyword>
<dbReference type="InterPro" id="IPR000873">
    <property type="entry name" value="AMP-dep_synth/lig_dom"/>
</dbReference>
<evidence type="ECO:0000313" key="5">
    <source>
        <dbReference type="EMBL" id="NBC38097.1"/>
    </source>
</evidence>
<comment type="similarity">
    <text evidence="1">Belongs to the ATP-dependent AMP-binding enzyme family.</text>
</comment>
<dbReference type="SUPFAM" id="SSF56801">
    <property type="entry name" value="Acetyl-CoA synthetase-like"/>
    <property type="match status" value="1"/>
</dbReference>
<dbReference type="PANTHER" id="PTHR43201">
    <property type="entry name" value="ACYL-COA SYNTHETASE"/>
    <property type="match status" value="1"/>
</dbReference>
<dbReference type="PANTHER" id="PTHR43201:SF5">
    <property type="entry name" value="MEDIUM-CHAIN ACYL-COA LIGASE ACSF2, MITOCHONDRIAL"/>
    <property type="match status" value="1"/>
</dbReference>
<comment type="caution">
    <text evidence="5">The sequence shown here is derived from an EMBL/GenBank/DDBJ whole genome shotgun (WGS) entry which is preliminary data.</text>
</comment>
<feature type="domain" description="AMP-dependent synthetase/ligase" evidence="3">
    <location>
        <begin position="35"/>
        <end position="396"/>
    </location>
</feature>
<dbReference type="Gene3D" id="3.30.300.30">
    <property type="match status" value="1"/>
</dbReference>
<dbReference type="InterPro" id="IPR045851">
    <property type="entry name" value="AMP-bd_C_sf"/>
</dbReference>
<accession>A0ABW9XHQ8</accession>
<evidence type="ECO:0000259" key="3">
    <source>
        <dbReference type="Pfam" id="PF00501"/>
    </source>
</evidence>
<gene>
    <name evidence="5" type="ORF">GTZ99_16220</name>
</gene>
<feature type="domain" description="AMP-binding enzyme C-terminal" evidence="4">
    <location>
        <begin position="447"/>
        <end position="521"/>
    </location>
</feature>
<evidence type="ECO:0000256" key="2">
    <source>
        <dbReference type="ARBA" id="ARBA00022598"/>
    </source>
</evidence>
<evidence type="ECO:0000313" key="6">
    <source>
        <dbReference type="Proteomes" id="UP000753724"/>
    </source>
</evidence>